<feature type="domain" description="HTH gntR-type" evidence="4">
    <location>
        <begin position="6"/>
        <end position="73"/>
    </location>
</feature>
<dbReference type="Gene3D" id="1.20.120.530">
    <property type="entry name" value="GntR ligand-binding domain-like"/>
    <property type="match status" value="1"/>
</dbReference>
<protein>
    <submittedName>
        <fullName evidence="5">GntR family transcriptional regulator</fullName>
    </submittedName>
</protein>
<dbReference type="InterPro" id="IPR008920">
    <property type="entry name" value="TF_FadR/GntR_C"/>
</dbReference>
<sequence length="243" mass="26774">MSSDGINQTHRAIMALRERILSGAVEPGGRLYEVPLARELDLSRTPLREALSRLEQEGLLERGVNGGYTVRRFTVQDAIDAIELRGVLEGMVVRMAAERGVTAAGLSRLQGIVLELDDVVAAGPDLLDIDRYADLNNAFHDGLLDLVESDLMKREVQRSRRLPFASPNAFLVDDESVMAFRASLAGAQAQHRGIVEAIGAREGTRAEALAREHTRPARRNLDCILKHDRRLVETVPGLRLVVL</sequence>
<evidence type="ECO:0000313" key="5">
    <source>
        <dbReference type="EMBL" id="GEO84767.1"/>
    </source>
</evidence>
<dbReference type="Pfam" id="PF00392">
    <property type="entry name" value="GntR"/>
    <property type="match status" value="1"/>
</dbReference>
<dbReference type="GO" id="GO:0003677">
    <property type="term" value="F:DNA binding"/>
    <property type="evidence" value="ECO:0007669"/>
    <property type="project" value="UniProtKB-KW"/>
</dbReference>
<dbReference type="SMART" id="SM00895">
    <property type="entry name" value="FCD"/>
    <property type="match status" value="1"/>
</dbReference>
<dbReference type="SUPFAM" id="SSF48008">
    <property type="entry name" value="GntR ligand-binding domain-like"/>
    <property type="match status" value="1"/>
</dbReference>
<dbReference type="CDD" id="cd07377">
    <property type="entry name" value="WHTH_GntR"/>
    <property type="match status" value="1"/>
</dbReference>
<proteinExistence type="predicted"/>
<dbReference type="PANTHER" id="PTHR43537">
    <property type="entry name" value="TRANSCRIPTIONAL REGULATOR, GNTR FAMILY"/>
    <property type="match status" value="1"/>
</dbReference>
<evidence type="ECO:0000313" key="6">
    <source>
        <dbReference type="Proteomes" id="UP000321717"/>
    </source>
</evidence>
<keyword evidence="1" id="KW-0805">Transcription regulation</keyword>
<dbReference type="PROSITE" id="PS50949">
    <property type="entry name" value="HTH_GNTR"/>
    <property type="match status" value="1"/>
</dbReference>
<dbReference type="EMBL" id="BJZP01000006">
    <property type="protein sequence ID" value="GEO84767.1"/>
    <property type="molecule type" value="Genomic_DNA"/>
</dbReference>
<evidence type="ECO:0000259" key="4">
    <source>
        <dbReference type="PROSITE" id="PS50949"/>
    </source>
</evidence>
<organism evidence="5 6">
    <name type="scientific">Ciceribacter naphthalenivorans</name>
    <dbReference type="NCBI Taxonomy" id="1118451"/>
    <lineage>
        <taxon>Bacteria</taxon>
        <taxon>Pseudomonadati</taxon>
        <taxon>Pseudomonadota</taxon>
        <taxon>Alphaproteobacteria</taxon>
        <taxon>Hyphomicrobiales</taxon>
        <taxon>Rhizobiaceae</taxon>
        <taxon>Ciceribacter</taxon>
    </lineage>
</organism>
<keyword evidence="6" id="KW-1185">Reference proteome</keyword>
<evidence type="ECO:0000256" key="2">
    <source>
        <dbReference type="ARBA" id="ARBA00023125"/>
    </source>
</evidence>
<dbReference type="InterPro" id="IPR036390">
    <property type="entry name" value="WH_DNA-bd_sf"/>
</dbReference>
<gene>
    <name evidence="5" type="ORF">RNA01_16990</name>
</gene>
<dbReference type="GO" id="GO:0003700">
    <property type="term" value="F:DNA-binding transcription factor activity"/>
    <property type="evidence" value="ECO:0007669"/>
    <property type="project" value="InterPro"/>
</dbReference>
<name>A0A512HH38_9HYPH</name>
<dbReference type="SUPFAM" id="SSF46785">
    <property type="entry name" value="Winged helix' DNA-binding domain"/>
    <property type="match status" value="1"/>
</dbReference>
<dbReference type="InterPro" id="IPR000524">
    <property type="entry name" value="Tscrpt_reg_HTH_GntR"/>
</dbReference>
<dbReference type="RefSeq" id="WP_147179530.1">
    <property type="nucleotide sequence ID" value="NZ_BJZP01000006.1"/>
</dbReference>
<dbReference type="InterPro" id="IPR036388">
    <property type="entry name" value="WH-like_DNA-bd_sf"/>
</dbReference>
<keyword evidence="3" id="KW-0804">Transcription</keyword>
<keyword evidence="2" id="KW-0238">DNA-binding</keyword>
<evidence type="ECO:0000256" key="3">
    <source>
        <dbReference type="ARBA" id="ARBA00023163"/>
    </source>
</evidence>
<reference evidence="5 6" key="1">
    <citation type="submission" date="2019-07" db="EMBL/GenBank/DDBJ databases">
        <title>Whole genome shotgun sequence of Rhizobium naphthalenivorans NBRC 107585.</title>
        <authorList>
            <person name="Hosoyama A."/>
            <person name="Uohara A."/>
            <person name="Ohji S."/>
            <person name="Ichikawa N."/>
        </authorList>
    </citation>
    <scope>NUCLEOTIDE SEQUENCE [LARGE SCALE GENOMIC DNA]</scope>
    <source>
        <strain evidence="5 6">NBRC 107585</strain>
    </source>
</reference>
<dbReference type="Proteomes" id="UP000321717">
    <property type="component" value="Unassembled WGS sequence"/>
</dbReference>
<dbReference type="PANTHER" id="PTHR43537:SF49">
    <property type="entry name" value="TRANSCRIPTIONAL REGULATORY PROTEIN"/>
    <property type="match status" value="1"/>
</dbReference>
<dbReference type="Pfam" id="PF07729">
    <property type="entry name" value="FCD"/>
    <property type="match status" value="1"/>
</dbReference>
<dbReference type="Gene3D" id="1.10.10.10">
    <property type="entry name" value="Winged helix-like DNA-binding domain superfamily/Winged helix DNA-binding domain"/>
    <property type="match status" value="1"/>
</dbReference>
<dbReference type="OrthoDB" id="7192778at2"/>
<dbReference type="SMART" id="SM00345">
    <property type="entry name" value="HTH_GNTR"/>
    <property type="match status" value="1"/>
</dbReference>
<accession>A0A512HH38</accession>
<comment type="caution">
    <text evidence="5">The sequence shown here is derived from an EMBL/GenBank/DDBJ whole genome shotgun (WGS) entry which is preliminary data.</text>
</comment>
<evidence type="ECO:0000256" key="1">
    <source>
        <dbReference type="ARBA" id="ARBA00023015"/>
    </source>
</evidence>
<dbReference type="InterPro" id="IPR011711">
    <property type="entry name" value="GntR_C"/>
</dbReference>
<dbReference type="AlphaFoldDB" id="A0A512HH38"/>